<dbReference type="PRINTS" id="PR00038">
    <property type="entry name" value="HTHLUXR"/>
</dbReference>
<dbReference type="Gene3D" id="1.10.10.10">
    <property type="entry name" value="Winged helix-like DNA-binding domain superfamily/Winged helix DNA-binding domain"/>
    <property type="match status" value="1"/>
</dbReference>
<proteinExistence type="predicted"/>
<evidence type="ECO:0000256" key="5">
    <source>
        <dbReference type="SAM" id="Phobius"/>
    </source>
</evidence>
<dbReference type="PANTHER" id="PTHR44688">
    <property type="entry name" value="DNA-BINDING TRANSCRIPTIONAL ACTIVATOR DEVR_DOSR"/>
    <property type="match status" value="1"/>
</dbReference>
<dbReference type="InterPro" id="IPR036388">
    <property type="entry name" value="WH-like_DNA-bd_sf"/>
</dbReference>
<dbReference type="OrthoDB" id="7206433at2"/>
<evidence type="ECO:0000259" key="6">
    <source>
        <dbReference type="PROSITE" id="PS50043"/>
    </source>
</evidence>
<dbReference type="PROSITE" id="PS50043">
    <property type="entry name" value="HTH_LUXR_2"/>
    <property type="match status" value="1"/>
</dbReference>
<feature type="region of interest" description="Disordered" evidence="4">
    <location>
        <begin position="53"/>
        <end position="72"/>
    </location>
</feature>
<organism evidence="7 8">
    <name type="scientific">Sphingomonas guangdongensis</name>
    <dbReference type="NCBI Taxonomy" id="1141890"/>
    <lineage>
        <taxon>Bacteria</taxon>
        <taxon>Pseudomonadati</taxon>
        <taxon>Pseudomonadota</taxon>
        <taxon>Alphaproteobacteria</taxon>
        <taxon>Sphingomonadales</taxon>
        <taxon>Sphingomonadaceae</taxon>
        <taxon>Sphingomonas</taxon>
    </lineage>
</organism>
<evidence type="ECO:0000256" key="1">
    <source>
        <dbReference type="ARBA" id="ARBA00023015"/>
    </source>
</evidence>
<keyword evidence="3" id="KW-0804">Transcription</keyword>
<keyword evidence="5" id="KW-0472">Membrane</keyword>
<name>A0A285QFU9_9SPHN</name>
<keyword evidence="2" id="KW-0238">DNA-binding</keyword>
<dbReference type="GO" id="GO:0006355">
    <property type="term" value="P:regulation of DNA-templated transcription"/>
    <property type="evidence" value="ECO:0007669"/>
    <property type="project" value="InterPro"/>
</dbReference>
<dbReference type="InterPro" id="IPR000792">
    <property type="entry name" value="Tscrpt_reg_LuxR_C"/>
</dbReference>
<evidence type="ECO:0000256" key="2">
    <source>
        <dbReference type="ARBA" id="ARBA00023125"/>
    </source>
</evidence>
<dbReference type="GO" id="GO:0003677">
    <property type="term" value="F:DNA binding"/>
    <property type="evidence" value="ECO:0007669"/>
    <property type="project" value="UniProtKB-KW"/>
</dbReference>
<evidence type="ECO:0000256" key="4">
    <source>
        <dbReference type="SAM" id="MobiDB-lite"/>
    </source>
</evidence>
<protein>
    <submittedName>
        <fullName evidence="7">Regulatory protein, luxR family</fullName>
    </submittedName>
</protein>
<accession>A0A285QFU9</accession>
<feature type="compositionally biased region" description="Low complexity" evidence="4">
    <location>
        <begin position="18"/>
        <end position="27"/>
    </location>
</feature>
<evidence type="ECO:0000256" key="3">
    <source>
        <dbReference type="ARBA" id="ARBA00023163"/>
    </source>
</evidence>
<feature type="compositionally biased region" description="Polar residues" evidence="4">
    <location>
        <begin position="61"/>
        <end position="71"/>
    </location>
</feature>
<dbReference type="SUPFAM" id="SSF46894">
    <property type="entry name" value="C-terminal effector domain of the bipartite response regulators"/>
    <property type="match status" value="1"/>
</dbReference>
<dbReference type="PANTHER" id="PTHR44688:SF16">
    <property type="entry name" value="DNA-BINDING TRANSCRIPTIONAL ACTIVATOR DEVR_DOSR"/>
    <property type="match status" value="1"/>
</dbReference>
<sequence>MRRCRFPTVYGVPGRWGGRSPSRSPRPNSAPPCICLRTSTRMNHDCRMGEIVRHPEDEPSRANSPDPSQLTDRQRDCLQLVGRGMSSKEIAGELGISHHTVDLHLKRAIRILGATSRRDAARRASELPVASNQHLATQAGAVVGPAEIMASPVSAAEPGHSALRVPFLRQGRQRNDLSPASRIGWIAVLAMAMLIAAANFLNGLGALYKLAD</sequence>
<reference evidence="7 8" key="1">
    <citation type="submission" date="2017-07" db="EMBL/GenBank/DDBJ databases">
        <authorList>
            <person name="Sun Z.S."/>
            <person name="Albrecht U."/>
            <person name="Echele G."/>
            <person name="Lee C.C."/>
        </authorList>
    </citation>
    <scope>NUCLEOTIDE SEQUENCE [LARGE SCALE GENOMIC DNA]</scope>
    <source>
        <strain evidence="7 8">CGMCC 1.12672</strain>
    </source>
</reference>
<evidence type="ECO:0000313" key="8">
    <source>
        <dbReference type="Proteomes" id="UP000219494"/>
    </source>
</evidence>
<dbReference type="Pfam" id="PF00196">
    <property type="entry name" value="GerE"/>
    <property type="match status" value="1"/>
</dbReference>
<keyword evidence="5" id="KW-1133">Transmembrane helix</keyword>
<keyword evidence="8" id="KW-1185">Reference proteome</keyword>
<dbReference type="CDD" id="cd06170">
    <property type="entry name" value="LuxR_C_like"/>
    <property type="match status" value="1"/>
</dbReference>
<dbReference type="AlphaFoldDB" id="A0A285QFU9"/>
<feature type="region of interest" description="Disordered" evidence="4">
    <location>
        <begin position="14"/>
        <end position="33"/>
    </location>
</feature>
<feature type="transmembrane region" description="Helical" evidence="5">
    <location>
        <begin position="183"/>
        <end position="208"/>
    </location>
</feature>
<dbReference type="SMART" id="SM00421">
    <property type="entry name" value="HTH_LUXR"/>
    <property type="match status" value="1"/>
</dbReference>
<keyword evidence="5" id="KW-0812">Transmembrane</keyword>
<evidence type="ECO:0000313" key="7">
    <source>
        <dbReference type="EMBL" id="SOB80706.1"/>
    </source>
</evidence>
<dbReference type="InterPro" id="IPR016032">
    <property type="entry name" value="Sig_transdc_resp-reg_C-effctor"/>
</dbReference>
<dbReference type="EMBL" id="OBMI01000001">
    <property type="protein sequence ID" value="SOB80706.1"/>
    <property type="molecule type" value="Genomic_DNA"/>
</dbReference>
<gene>
    <name evidence="7" type="ORF">SAMN06297144_1198</name>
</gene>
<feature type="domain" description="HTH luxR-type" evidence="6">
    <location>
        <begin position="63"/>
        <end position="128"/>
    </location>
</feature>
<keyword evidence="1" id="KW-0805">Transcription regulation</keyword>
<dbReference type="Proteomes" id="UP000219494">
    <property type="component" value="Unassembled WGS sequence"/>
</dbReference>